<feature type="non-terminal residue" evidence="1">
    <location>
        <position position="198"/>
    </location>
</feature>
<dbReference type="Proteomes" id="UP000016935">
    <property type="component" value="Unassembled WGS sequence"/>
</dbReference>
<protein>
    <submittedName>
        <fullName evidence="1">Uncharacterized protein</fullName>
    </submittedName>
</protein>
<reference evidence="1 2" key="1">
    <citation type="journal article" date="2012" name="PLoS Pathog.">
        <title>Diverse lifestyles and strategies of plant pathogenesis encoded in the genomes of eighteen Dothideomycetes fungi.</title>
        <authorList>
            <person name="Ohm R.A."/>
            <person name="Feau N."/>
            <person name="Henrissat B."/>
            <person name="Schoch C.L."/>
            <person name="Horwitz B.A."/>
            <person name="Barry K.W."/>
            <person name="Condon B.J."/>
            <person name="Copeland A.C."/>
            <person name="Dhillon B."/>
            <person name="Glaser F."/>
            <person name="Hesse C.N."/>
            <person name="Kosti I."/>
            <person name="LaButti K."/>
            <person name="Lindquist E.A."/>
            <person name="Lucas S."/>
            <person name="Salamov A.A."/>
            <person name="Bradshaw R.E."/>
            <person name="Ciuffetti L."/>
            <person name="Hamelin R.C."/>
            <person name="Kema G.H.J."/>
            <person name="Lawrence C."/>
            <person name="Scott J.A."/>
            <person name="Spatafora J.W."/>
            <person name="Turgeon B.G."/>
            <person name="de Wit P.J.G.M."/>
            <person name="Zhong S."/>
            <person name="Goodwin S.B."/>
            <person name="Grigoriev I.V."/>
        </authorList>
    </citation>
    <scope>NUCLEOTIDE SEQUENCE [LARGE SCALE GENOMIC DNA]</scope>
    <source>
        <strain evidence="2">28A</strain>
    </source>
</reference>
<dbReference type="HOGENOM" id="CLU_1381087_0_0_1"/>
<evidence type="ECO:0000313" key="1">
    <source>
        <dbReference type="EMBL" id="EOA85455.1"/>
    </source>
</evidence>
<dbReference type="EMBL" id="KB908703">
    <property type="protein sequence ID" value="EOA85455.1"/>
    <property type="molecule type" value="Genomic_DNA"/>
</dbReference>
<gene>
    <name evidence="1" type="ORF">SETTUDRAFT_164090</name>
</gene>
<dbReference type="GeneID" id="19398994"/>
<reference evidence="1 2" key="2">
    <citation type="journal article" date="2013" name="PLoS Genet.">
        <title>Comparative genome structure, secondary metabolite, and effector coding capacity across Cochliobolus pathogens.</title>
        <authorList>
            <person name="Condon B.J."/>
            <person name="Leng Y."/>
            <person name="Wu D."/>
            <person name="Bushley K.E."/>
            <person name="Ohm R.A."/>
            <person name="Otillar R."/>
            <person name="Martin J."/>
            <person name="Schackwitz W."/>
            <person name="Grimwood J."/>
            <person name="MohdZainudin N."/>
            <person name="Xue C."/>
            <person name="Wang R."/>
            <person name="Manning V.A."/>
            <person name="Dhillon B."/>
            <person name="Tu Z.J."/>
            <person name="Steffenson B.J."/>
            <person name="Salamov A."/>
            <person name="Sun H."/>
            <person name="Lowry S."/>
            <person name="LaButti K."/>
            <person name="Han J."/>
            <person name="Copeland A."/>
            <person name="Lindquist E."/>
            <person name="Barry K."/>
            <person name="Schmutz J."/>
            <person name="Baker S.E."/>
            <person name="Ciuffetti L.M."/>
            <person name="Grigoriev I.V."/>
            <person name="Zhong S."/>
            <person name="Turgeon B.G."/>
        </authorList>
    </citation>
    <scope>NUCLEOTIDE SEQUENCE [LARGE SCALE GENOMIC DNA]</scope>
    <source>
        <strain evidence="2">28A</strain>
    </source>
</reference>
<dbReference type="RefSeq" id="XP_008027836.1">
    <property type="nucleotide sequence ID" value="XM_008029645.1"/>
</dbReference>
<evidence type="ECO:0000313" key="2">
    <source>
        <dbReference type="Proteomes" id="UP000016935"/>
    </source>
</evidence>
<proteinExistence type="predicted"/>
<organism evidence="1 2">
    <name type="scientific">Exserohilum turcicum (strain 28A)</name>
    <name type="common">Northern leaf blight fungus</name>
    <name type="synonym">Setosphaeria turcica</name>
    <dbReference type="NCBI Taxonomy" id="671987"/>
    <lineage>
        <taxon>Eukaryota</taxon>
        <taxon>Fungi</taxon>
        <taxon>Dikarya</taxon>
        <taxon>Ascomycota</taxon>
        <taxon>Pezizomycotina</taxon>
        <taxon>Dothideomycetes</taxon>
        <taxon>Pleosporomycetidae</taxon>
        <taxon>Pleosporales</taxon>
        <taxon>Pleosporineae</taxon>
        <taxon>Pleosporaceae</taxon>
        <taxon>Exserohilum</taxon>
    </lineage>
</organism>
<dbReference type="AlphaFoldDB" id="R0IK05"/>
<keyword evidence="2" id="KW-1185">Reference proteome</keyword>
<sequence>MRFAPAFILASVFVTASGQFIIGALVLIEFTVEFLEAAEVVATLDATVDIGITADEVESGDILLTAEETSTSGAVTIRSSPHVQEVAHSVSGRLSLQPVPAGASTSTGQFALDVEPFVLNPETAYPHVRVEIDWLADFARTARHGPGSSSTPGFSMSNLRLGRPNYSGYGGRGELNVDTKDFVSADILTSMSLSRLQI</sequence>
<name>R0IK05_EXST2</name>
<accession>R0IK05</accession>